<dbReference type="EMBL" id="ABWP01000010">
    <property type="protein sequence ID" value="EEA86124.1"/>
    <property type="molecule type" value="Genomic_DNA"/>
</dbReference>
<evidence type="ECO:0000259" key="2">
    <source>
        <dbReference type="Pfam" id="PF26308"/>
    </source>
</evidence>
<feature type="transmembrane region" description="Helical" evidence="1">
    <location>
        <begin position="376"/>
        <end position="396"/>
    </location>
</feature>
<protein>
    <recommendedName>
        <fullName evidence="2">YopA central domain-containing protein</fullName>
    </recommendedName>
</protein>
<reference evidence="3 4" key="1">
    <citation type="submission" date="2008-09" db="EMBL/GenBank/DDBJ databases">
        <authorList>
            <person name="Fulton L."/>
            <person name="Clifton S."/>
            <person name="Fulton B."/>
            <person name="Xu J."/>
            <person name="Minx P."/>
            <person name="Pepin K.H."/>
            <person name="Johnson M."/>
            <person name="Thiruvilangam P."/>
            <person name="Bhonagiri V."/>
            <person name="Nash W.E."/>
            <person name="Mardis E.R."/>
            <person name="Wilson R.K."/>
        </authorList>
    </citation>
    <scope>NUCLEOTIDE SEQUENCE [LARGE SCALE GENOMIC DNA]</scope>
    <source>
        <strain evidence="3 4">DSM 13275</strain>
    </source>
</reference>
<proteinExistence type="predicted"/>
<dbReference type="Pfam" id="PF26308">
    <property type="entry name" value="YopA_M"/>
    <property type="match status" value="1"/>
</dbReference>
<dbReference type="InterPro" id="IPR058684">
    <property type="entry name" value="YopA_M"/>
</dbReference>
<reference evidence="3 4" key="2">
    <citation type="submission" date="2008-10" db="EMBL/GenBank/DDBJ databases">
        <title>Draft genome sequence of Clostridium hiranonis (DSM 13275).</title>
        <authorList>
            <person name="Sudarsanam P."/>
            <person name="Ley R."/>
            <person name="Guruge J."/>
            <person name="Turnbaugh P.J."/>
            <person name="Mahowald M."/>
            <person name="Liep D."/>
            <person name="Gordon J."/>
        </authorList>
    </citation>
    <scope>NUCLEOTIDE SEQUENCE [LARGE SCALE GENOMIC DNA]</scope>
    <source>
        <strain evidence="3 4">DSM 13275</strain>
    </source>
</reference>
<dbReference type="AlphaFoldDB" id="B6FWL7"/>
<name>B6FWL7_PEPHT</name>
<gene>
    <name evidence="3" type="ORF">CLOHIR_00266</name>
</gene>
<organism evidence="3 4">
    <name type="scientific">Peptacetobacter hiranonis (strain DSM 13275 / JCM 10541 / KCTC 15199 / TO-931)</name>
    <name type="common">Clostridium hiranonis</name>
    <dbReference type="NCBI Taxonomy" id="500633"/>
    <lineage>
        <taxon>Bacteria</taxon>
        <taxon>Bacillati</taxon>
        <taxon>Bacillota</taxon>
        <taxon>Clostridia</taxon>
        <taxon>Peptostreptococcales</taxon>
        <taxon>Peptostreptococcaceae</taxon>
        <taxon>Peptacetobacter</taxon>
    </lineage>
</organism>
<keyword evidence="4" id="KW-1185">Reference proteome</keyword>
<dbReference type="Proteomes" id="UP000003178">
    <property type="component" value="Unassembled WGS sequence"/>
</dbReference>
<comment type="caution">
    <text evidence="3">The sequence shown here is derived from an EMBL/GenBank/DDBJ whole genome shotgun (WGS) entry which is preliminary data.</text>
</comment>
<keyword evidence="1" id="KW-1133">Transmembrane helix</keyword>
<accession>B6FWL7</accession>
<evidence type="ECO:0000313" key="4">
    <source>
        <dbReference type="Proteomes" id="UP000003178"/>
    </source>
</evidence>
<evidence type="ECO:0000256" key="1">
    <source>
        <dbReference type="SAM" id="Phobius"/>
    </source>
</evidence>
<dbReference type="eggNOG" id="ENOG5031SN4">
    <property type="taxonomic scope" value="Bacteria"/>
</dbReference>
<dbReference type="HOGENOM" id="CLU_051488_0_0_9"/>
<keyword evidence="1" id="KW-0812">Transmembrane</keyword>
<sequence length="419" mass="48578">MEYGINEDIVVYDGRFCVYLDKKYKCNGKIFLKPSSPSAITFKARIVSTADDSLEECSLDDAVLEIHGYKLSSATIRRINETSVEGYINNDCIKSKNSYVSYVDFDLLNIDKIPGKLIKTKEKVFAGRLEFELNGYLITIDKRYDYRREFYEELIEKSGTVTTHVGRIRKKDGTLFKTNNIMGLLDRICTAFSFACGRYVSFSGIRGYQDENEVYRAWNSGMVTPFTFLPTWTDTLTNYRNYEKYLSLMCRRLEDFYYGPAIKNAVDWYIESLNNLTMDNDIISVQIALESLSYVVLVEKTKTITDTEFDKNSASKNIRMLLQICNIPFGGDEMEIFSDEIREEFADGIDLISYYRNKIVHPSKRRNKVFLSAEDIWNILVIGIHYIELAILYIIGYKGEYSNRLKERSFGEVEVVPWN</sequence>
<evidence type="ECO:0000313" key="3">
    <source>
        <dbReference type="EMBL" id="EEA86124.1"/>
    </source>
</evidence>
<feature type="domain" description="YopA central" evidence="2">
    <location>
        <begin position="95"/>
        <end position="227"/>
    </location>
</feature>
<keyword evidence="1" id="KW-0472">Membrane</keyword>